<keyword evidence="1" id="KW-0812">Transmembrane</keyword>
<evidence type="ECO:0000313" key="2">
    <source>
        <dbReference type="EMBL" id="UTT43834.1"/>
    </source>
</evidence>
<dbReference type="Proteomes" id="UP001060325">
    <property type="component" value="Chromosome"/>
</dbReference>
<keyword evidence="1" id="KW-1133">Transmembrane helix</keyword>
<keyword evidence="3" id="KW-1185">Reference proteome</keyword>
<protein>
    <submittedName>
        <fullName evidence="2">Uncharacterized protein</fullName>
    </submittedName>
</protein>
<sequence length="146" mass="15984">MSELRRKGLWIVVIGLMLVGGTLFATSFWKSETSIKPPLPTVRVGSVTAEVKQSTFCWSNGGEAVCEDHGLPEANDLQLVPVEPGAEIAVEFHAEPANASFHRIIDGELVWSEPVVPDEPGVYLFETGGEWPRGDSRYVFGVEVEE</sequence>
<dbReference type="RefSeq" id="WP_255178182.1">
    <property type="nucleotide sequence ID" value="NZ_CP101462.1"/>
</dbReference>
<organism evidence="2 3">
    <name type="scientific">Exiguobacterium aurantiacum</name>
    <dbReference type="NCBI Taxonomy" id="33987"/>
    <lineage>
        <taxon>Bacteria</taxon>
        <taxon>Bacillati</taxon>
        <taxon>Bacillota</taxon>
        <taxon>Bacilli</taxon>
        <taxon>Bacillales</taxon>
        <taxon>Bacillales Family XII. Incertae Sedis</taxon>
        <taxon>Exiguobacterium</taxon>
    </lineage>
</organism>
<accession>A0ABY5FR07</accession>
<evidence type="ECO:0000256" key="1">
    <source>
        <dbReference type="SAM" id="Phobius"/>
    </source>
</evidence>
<evidence type="ECO:0000313" key="3">
    <source>
        <dbReference type="Proteomes" id="UP001060325"/>
    </source>
</evidence>
<reference evidence="2" key="1">
    <citation type="submission" date="2022-07" db="EMBL/GenBank/DDBJ databases">
        <title>Complete genome of CX2.</title>
        <authorList>
            <person name="Cao G."/>
        </authorList>
    </citation>
    <scope>NUCLEOTIDE SEQUENCE</scope>
    <source>
        <strain evidence="2">CX2</strain>
    </source>
</reference>
<name>A0ABY5FR07_9BACL</name>
<dbReference type="EMBL" id="CP101462">
    <property type="protein sequence ID" value="UTT43834.1"/>
    <property type="molecule type" value="Genomic_DNA"/>
</dbReference>
<proteinExistence type="predicted"/>
<gene>
    <name evidence="2" type="ORF">NMQ00_04840</name>
</gene>
<feature type="transmembrane region" description="Helical" evidence="1">
    <location>
        <begin position="9"/>
        <end position="29"/>
    </location>
</feature>
<keyword evidence="1" id="KW-0472">Membrane</keyword>